<accession>A0A923HVI4</accession>
<dbReference type="Gene3D" id="3.30.420.40">
    <property type="match status" value="2"/>
</dbReference>
<dbReference type="InterPro" id="IPR043129">
    <property type="entry name" value="ATPase_NBD"/>
</dbReference>
<dbReference type="RefSeq" id="WP_186916729.1">
    <property type="nucleotide sequence ID" value="NZ_JACOFZ010000004.1"/>
</dbReference>
<evidence type="ECO:0000313" key="1">
    <source>
        <dbReference type="EMBL" id="MBC3882114.1"/>
    </source>
</evidence>
<sequence>MRFFSKNKKNIDVMAISIAQDGLYSAVIRREPVGRPVLEFLSFYPLAGLGIPVLLERLAKESPARERRRSLCLQQGDYQVLALDAMNVPSNELKGALQWRIKEMVDFPVAEATIDYLHVPGDVSAGGRNQSLLVIVAKNQLIQQQQNLFQNAKLPLSFIDIPEAAQRNISTCLEVAGRGLAMLSFDQNGGLLTVTFGGELYLSRRLDLNLDQLNQQDDEGQRAVFERVSLELQRSLDHFDRQHNYITTAKLVISPLGKVAHALQAFLAANLYMPVEVMDLGDVIELAKVPELKESVQQQKFFGIIGAALRTEVGDA</sequence>
<dbReference type="SUPFAM" id="SSF53067">
    <property type="entry name" value="Actin-like ATPase domain"/>
    <property type="match status" value="1"/>
</dbReference>
<dbReference type="Proteomes" id="UP000627446">
    <property type="component" value="Unassembled WGS sequence"/>
</dbReference>
<proteinExistence type="predicted"/>
<organism evidence="1 2">
    <name type="scientific">Undibacterium nitidum</name>
    <dbReference type="NCBI Taxonomy" id="2762298"/>
    <lineage>
        <taxon>Bacteria</taxon>
        <taxon>Pseudomonadati</taxon>
        <taxon>Pseudomonadota</taxon>
        <taxon>Betaproteobacteria</taxon>
        <taxon>Burkholderiales</taxon>
        <taxon>Oxalobacteraceae</taxon>
        <taxon>Undibacterium</taxon>
    </lineage>
</organism>
<gene>
    <name evidence="1" type="ORF">H8K36_12050</name>
</gene>
<name>A0A923HVI4_9BURK</name>
<reference evidence="1" key="1">
    <citation type="submission" date="2020-08" db="EMBL/GenBank/DDBJ databases">
        <title>Novel species isolated from subtropical streams in China.</title>
        <authorList>
            <person name="Lu H."/>
        </authorList>
    </citation>
    <scope>NUCLEOTIDE SEQUENCE</scope>
    <source>
        <strain evidence="1">LX22W</strain>
    </source>
</reference>
<dbReference type="AlphaFoldDB" id="A0A923HVI4"/>
<protein>
    <submittedName>
        <fullName evidence="1">Agglutinin biogenesis protein MshI</fullName>
    </submittedName>
</protein>
<dbReference type="EMBL" id="JACOFZ010000004">
    <property type="protein sequence ID" value="MBC3882114.1"/>
    <property type="molecule type" value="Genomic_DNA"/>
</dbReference>
<comment type="caution">
    <text evidence="1">The sequence shown here is derived from an EMBL/GenBank/DDBJ whole genome shotgun (WGS) entry which is preliminary data.</text>
</comment>
<dbReference type="Gene3D" id="3.30.1490.300">
    <property type="match status" value="1"/>
</dbReference>
<keyword evidence="2" id="KW-1185">Reference proteome</keyword>
<evidence type="ECO:0000313" key="2">
    <source>
        <dbReference type="Proteomes" id="UP000627446"/>
    </source>
</evidence>